<evidence type="ECO:0000259" key="6">
    <source>
        <dbReference type="Pfam" id="PF08281"/>
    </source>
</evidence>
<reference evidence="8" key="1">
    <citation type="journal article" date="2019" name="Int. J. Syst. Evol. Microbiol.">
        <title>The Global Catalogue of Microorganisms (GCM) 10K type strain sequencing project: providing services to taxonomists for standard genome sequencing and annotation.</title>
        <authorList>
            <consortium name="The Broad Institute Genomics Platform"/>
            <consortium name="The Broad Institute Genome Sequencing Center for Infectious Disease"/>
            <person name="Wu L."/>
            <person name="Ma J."/>
        </authorList>
    </citation>
    <scope>NUCLEOTIDE SEQUENCE [LARGE SCALE GENOMIC DNA]</scope>
    <source>
        <strain evidence="8">CGMCC 1.10759</strain>
    </source>
</reference>
<evidence type="ECO:0000256" key="1">
    <source>
        <dbReference type="ARBA" id="ARBA00010641"/>
    </source>
</evidence>
<dbReference type="SUPFAM" id="SSF88659">
    <property type="entry name" value="Sigma3 and sigma4 domains of RNA polymerase sigma factors"/>
    <property type="match status" value="1"/>
</dbReference>
<evidence type="ECO:0000256" key="2">
    <source>
        <dbReference type="ARBA" id="ARBA00023015"/>
    </source>
</evidence>
<dbReference type="RefSeq" id="WP_380595557.1">
    <property type="nucleotide sequence ID" value="NZ_JBHSDU010000002.1"/>
</dbReference>
<feature type="domain" description="RNA polymerase sigma-70 region 2" evidence="5">
    <location>
        <begin position="19"/>
        <end position="77"/>
    </location>
</feature>
<evidence type="ECO:0000256" key="4">
    <source>
        <dbReference type="ARBA" id="ARBA00023163"/>
    </source>
</evidence>
<dbReference type="EMBL" id="JBHSDU010000002">
    <property type="protein sequence ID" value="MFC4308466.1"/>
    <property type="molecule type" value="Genomic_DNA"/>
</dbReference>
<dbReference type="Gene3D" id="1.10.10.10">
    <property type="entry name" value="Winged helix-like DNA-binding domain superfamily/Winged helix DNA-binding domain"/>
    <property type="match status" value="1"/>
</dbReference>
<evidence type="ECO:0000313" key="7">
    <source>
        <dbReference type="EMBL" id="MFC4308466.1"/>
    </source>
</evidence>
<proteinExistence type="inferred from homology"/>
<dbReference type="CDD" id="cd06171">
    <property type="entry name" value="Sigma70_r4"/>
    <property type="match status" value="1"/>
</dbReference>
<dbReference type="NCBIfam" id="TIGR02937">
    <property type="entry name" value="sigma70-ECF"/>
    <property type="match status" value="1"/>
</dbReference>
<dbReference type="InterPro" id="IPR036388">
    <property type="entry name" value="WH-like_DNA-bd_sf"/>
</dbReference>
<comment type="caution">
    <text evidence="7">The sequence shown here is derived from an EMBL/GenBank/DDBJ whole genome shotgun (WGS) entry which is preliminary data.</text>
</comment>
<dbReference type="InterPro" id="IPR039425">
    <property type="entry name" value="RNA_pol_sigma-70-like"/>
</dbReference>
<evidence type="ECO:0000256" key="3">
    <source>
        <dbReference type="ARBA" id="ARBA00023082"/>
    </source>
</evidence>
<dbReference type="Proteomes" id="UP001595904">
    <property type="component" value="Unassembled WGS sequence"/>
</dbReference>
<protein>
    <submittedName>
        <fullName evidence="7">RNA polymerase sigma factor</fullName>
    </submittedName>
</protein>
<organism evidence="7 8">
    <name type="scientific">Steroidobacter flavus</name>
    <dbReference type="NCBI Taxonomy" id="1842136"/>
    <lineage>
        <taxon>Bacteria</taxon>
        <taxon>Pseudomonadati</taxon>
        <taxon>Pseudomonadota</taxon>
        <taxon>Gammaproteobacteria</taxon>
        <taxon>Steroidobacterales</taxon>
        <taxon>Steroidobacteraceae</taxon>
        <taxon>Steroidobacter</taxon>
    </lineage>
</organism>
<feature type="domain" description="RNA polymerase sigma factor 70 region 4 type 2" evidence="6">
    <location>
        <begin position="111"/>
        <end position="160"/>
    </location>
</feature>
<dbReference type="PANTHER" id="PTHR43133">
    <property type="entry name" value="RNA POLYMERASE ECF-TYPE SIGMA FACTO"/>
    <property type="match status" value="1"/>
</dbReference>
<sequence length="192" mass="22197">MQASIEDWFRREILIHEAALVRFLSRNWFNQNDVQDIRHDIYVRVLEGAERQLPHSPRAFLFGVARHLLIDRVRRERIVAIDLLEDVDSLNVLIDEVSPERRATGREQVQRLSKLFDRLPPRCREVVWMKRVEGLSQKQIAERLGIAEATVERHLVRGIALLANALYGSGGHSSTKRVTDEPLIAVESRHGE</sequence>
<name>A0ABV8SM54_9GAMM</name>
<keyword evidence="2" id="KW-0805">Transcription regulation</keyword>
<dbReference type="InterPro" id="IPR013324">
    <property type="entry name" value="RNA_pol_sigma_r3/r4-like"/>
</dbReference>
<keyword evidence="4" id="KW-0804">Transcription</keyword>
<dbReference type="SUPFAM" id="SSF88946">
    <property type="entry name" value="Sigma2 domain of RNA polymerase sigma factors"/>
    <property type="match status" value="1"/>
</dbReference>
<keyword evidence="8" id="KW-1185">Reference proteome</keyword>
<keyword evidence="3" id="KW-0731">Sigma factor</keyword>
<accession>A0ABV8SM54</accession>
<gene>
    <name evidence="7" type="ORF">ACFPN2_05170</name>
</gene>
<dbReference type="Gene3D" id="1.10.1740.10">
    <property type="match status" value="1"/>
</dbReference>
<dbReference type="Pfam" id="PF04542">
    <property type="entry name" value="Sigma70_r2"/>
    <property type="match status" value="1"/>
</dbReference>
<dbReference type="Pfam" id="PF08281">
    <property type="entry name" value="Sigma70_r4_2"/>
    <property type="match status" value="1"/>
</dbReference>
<dbReference type="InterPro" id="IPR014284">
    <property type="entry name" value="RNA_pol_sigma-70_dom"/>
</dbReference>
<evidence type="ECO:0000313" key="8">
    <source>
        <dbReference type="Proteomes" id="UP001595904"/>
    </source>
</evidence>
<dbReference type="InterPro" id="IPR013249">
    <property type="entry name" value="RNA_pol_sigma70_r4_t2"/>
</dbReference>
<comment type="similarity">
    <text evidence="1">Belongs to the sigma-70 factor family. ECF subfamily.</text>
</comment>
<dbReference type="PANTHER" id="PTHR43133:SF63">
    <property type="entry name" value="RNA POLYMERASE SIGMA FACTOR FECI-RELATED"/>
    <property type="match status" value="1"/>
</dbReference>
<dbReference type="InterPro" id="IPR013325">
    <property type="entry name" value="RNA_pol_sigma_r2"/>
</dbReference>
<evidence type="ECO:0000259" key="5">
    <source>
        <dbReference type="Pfam" id="PF04542"/>
    </source>
</evidence>
<dbReference type="InterPro" id="IPR007627">
    <property type="entry name" value="RNA_pol_sigma70_r2"/>
</dbReference>